<organism evidence="1 2">
    <name type="scientific">Romanomermis culicivorax</name>
    <name type="common">Nematode worm</name>
    <dbReference type="NCBI Taxonomy" id="13658"/>
    <lineage>
        <taxon>Eukaryota</taxon>
        <taxon>Metazoa</taxon>
        <taxon>Ecdysozoa</taxon>
        <taxon>Nematoda</taxon>
        <taxon>Enoplea</taxon>
        <taxon>Dorylaimia</taxon>
        <taxon>Mermithida</taxon>
        <taxon>Mermithoidea</taxon>
        <taxon>Mermithidae</taxon>
        <taxon>Romanomermis</taxon>
    </lineage>
</organism>
<dbReference type="WBParaSite" id="nRc.2.0.1.t43517-RA">
    <property type="protein sequence ID" value="nRc.2.0.1.t43517-RA"/>
    <property type="gene ID" value="nRc.2.0.1.g43517"/>
</dbReference>
<proteinExistence type="predicted"/>
<accession>A0A915KX39</accession>
<evidence type="ECO:0000313" key="2">
    <source>
        <dbReference type="WBParaSite" id="nRc.2.0.1.t43517-RA"/>
    </source>
</evidence>
<keyword evidence="1" id="KW-1185">Reference proteome</keyword>
<dbReference type="Proteomes" id="UP000887565">
    <property type="component" value="Unplaced"/>
</dbReference>
<reference evidence="2" key="1">
    <citation type="submission" date="2022-11" db="UniProtKB">
        <authorList>
            <consortium name="WormBaseParasite"/>
        </authorList>
    </citation>
    <scope>IDENTIFICATION</scope>
</reference>
<name>A0A915KX39_ROMCU</name>
<sequence>MFDHAKPKPNFLVFEDNETVIFTPASNFPVAYWKQQCRPFYLWGMSGCPGYLDSLDTWVNPSTRTSPEISLYQPQNLGSSPPPTSRTYYRCANLENDFQLNSW</sequence>
<protein>
    <submittedName>
        <fullName evidence="2">Uncharacterized protein</fullName>
    </submittedName>
</protein>
<evidence type="ECO:0000313" key="1">
    <source>
        <dbReference type="Proteomes" id="UP000887565"/>
    </source>
</evidence>
<dbReference type="AlphaFoldDB" id="A0A915KX39"/>